<dbReference type="InterPro" id="IPR043502">
    <property type="entry name" value="DNA/RNA_pol_sf"/>
</dbReference>
<evidence type="ECO:0000313" key="3">
    <source>
        <dbReference type="Proteomes" id="UP000031668"/>
    </source>
</evidence>
<dbReference type="EMBL" id="JWZT01004259">
    <property type="protein sequence ID" value="KII64478.1"/>
    <property type="molecule type" value="Genomic_DNA"/>
</dbReference>
<comment type="caution">
    <text evidence="2">The sequence shown here is derived from an EMBL/GenBank/DDBJ whole genome shotgun (WGS) entry which is preliminary data.</text>
</comment>
<organism evidence="2 3">
    <name type="scientific">Thelohanellus kitauei</name>
    <name type="common">Myxosporean</name>
    <dbReference type="NCBI Taxonomy" id="669202"/>
    <lineage>
        <taxon>Eukaryota</taxon>
        <taxon>Metazoa</taxon>
        <taxon>Cnidaria</taxon>
        <taxon>Myxozoa</taxon>
        <taxon>Myxosporea</taxon>
        <taxon>Bivalvulida</taxon>
        <taxon>Platysporina</taxon>
        <taxon>Myxobolidae</taxon>
        <taxon>Thelohanellus</taxon>
    </lineage>
</organism>
<dbReference type="SUPFAM" id="SSF56672">
    <property type="entry name" value="DNA/RNA polymerases"/>
    <property type="match status" value="1"/>
</dbReference>
<dbReference type="GO" id="GO:0004523">
    <property type="term" value="F:RNA-DNA hybrid ribonuclease activity"/>
    <property type="evidence" value="ECO:0007669"/>
    <property type="project" value="InterPro"/>
</dbReference>
<name>A0A0C2J5N2_THEKT</name>
<evidence type="ECO:0000259" key="1">
    <source>
        <dbReference type="PROSITE" id="PS50879"/>
    </source>
</evidence>
<dbReference type="OrthoDB" id="6153490at2759"/>
<dbReference type="Pfam" id="PF05380">
    <property type="entry name" value="Peptidase_A17"/>
    <property type="match status" value="1"/>
</dbReference>
<evidence type="ECO:0000313" key="2">
    <source>
        <dbReference type="EMBL" id="KII64478.1"/>
    </source>
</evidence>
<keyword evidence="3" id="KW-1185">Reference proteome</keyword>
<protein>
    <recommendedName>
        <fullName evidence="1">RNase H type-1 domain-containing protein</fullName>
    </recommendedName>
</protein>
<dbReference type="PANTHER" id="PTHR47331">
    <property type="entry name" value="PHD-TYPE DOMAIN-CONTAINING PROTEIN"/>
    <property type="match status" value="1"/>
</dbReference>
<dbReference type="InterPro" id="IPR002156">
    <property type="entry name" value="RNaseH_domain"/>
</dbReference>
<dbReference type="AlphaFoldDB" id="A0A0C2J5N2"/>
<dbReference type="Proteomes" id="UP000031668">
    <property type="component" value="Unassembled WGS sequence"/>
</dbReference>
<dbReference type="PROSITE" id="PS50879">
    <property type="entry name" value="RNASE_H_1"/>
    <property type="match status" value="1"/>
</dbReference>
<reference evidence="2 3" key="1">
    <citation type="journal article" date="2014" name="Genome Biol. Evol.">
        <title>The genome of the myxosporean Thelohanellus kitauei shows adaptations to nutrient acquisition within its fish host.</title>
        <authorList>
            <person name="Yang Y."/>
            <person name="Xiong J."/>
            <person name="Zhou Z."/>
            <person name="Huo F."/>
            <person name="Miao W."/>
            <person name="Ran C."/>
            <person name="Liu Y."/>
            <person name="Zhang J."/>
            <person name="Feng J."/>
            <person name="Wang M."/>
            <person name="Wang M."/>
            <person name="Wang L."/>
            <person name="Yao B."/>
        </authorList>
    </citation>
    <scope>NUCLEOTIDE SEQUENCE [LARGE SCALE GENOMIC DNA]</scope>
    <source>
        <strain evidence="2">Wuqing</strain>
    </source>
</reference>
<proteinExistence type="predicted"/>
<dbReference type="OMA" id="ENACAKS"/>
<dbReference type="InterPro" id="IPR008042">
    <property type="entry name" value="Retrotrans_Pao"/>
</dbReference>
<dbReference type="PANTHER" id="PTHR47331:SF1">
    <property type="entry name" value="GAG-LIKE PROTEIN"/>
    <property type="match status" value="1"/>
</dbReference>
<gene>
    <name evidence="2" type="ORF">RF11_03886</name>
</gene>
<dbReference type="GO" id="GO:0003676">
    <property type="term" value="F:nucleic acid binding"/>
    <property type="evidence" value="ECO:0007669"/>
    <property type="project" value="InterPro"/>
</dbReference>
<accession>A0A0C2J5N2</accession>
<feature type="domain" description="RNase H type-1" evidence="1">
    <location>
        <begin position="360"/>
        <end position="448"/>
    </location>
</feature>
<sequence length="448" mass="52402">MQFSIKIVCNNSTLTDGKYFVSLPWKRSTEEICDNFKMCFDRGQKLTSNLLKLPELMTEYDNTIKLQLQNDIIEEVFPVNKNQKAHYLAHRPVIRPDRNTTKLRIVFDASANRSKNHFSLNQCLFKGNLQHNNLAGILIRFRFYKYLSISDVEKAFIQIRINGDDRDFLRFLWVENIEKREITDNFKVYRFKRLPFGHICAHFLLEASILYHLKQQRDQHYPNYKSAIFTEWRSNCSELNRYFDQDCKENEIVKILGIKWNSTLDSINILDSRAIVSNIHLTKRHIAQSIGKIFDPLGLFCPFLVKLKLLLQKCWLNKNDWDKRITDEICKSWKLTIQEINGISDISINRYIGLLGAVDSPFKIICFVDASIQSYACCINAITMKENESSSCLIFAKSKLCPRENTTIPRFELLAVIIGIRSCNFILKQLNLKEEDVVIFSDSKYVLD</sequence>